<feature type="non-terminal residue" evidence="1">
    <location>
        <position position="1"/>
    </location>
</feature>
<sequence length="99" mass="11560">MFYLNILFETKNARFIKEVKFEKEENIKNIVFKEEYVNNIGQILVSITVQETTPILEDNVQTIVLNIVSEQDCDGFLPQTPTEQPQEVSYCIKEKSKDK</sequence>
<reference evidence="1" key="1">
    <citation type="submission" date="2018-05" db="EMBL/GenBank/DDBJ databases">
        <title>Draft genome of Mucuna pruriens seed.</title>
        <authorList>
            <person name="Nnadi N.E."/>
            <person name="Vos R."/>
            <person name="Hasami M.H."/>
            <person name="Devisetty U.K."/>
            <person name="Aguiy J.C."/>
        </authorList>
    </citation>
    <scope>NUCLEOTIDE SEQUENCE [LARGE SCALE GENOMIC DNA]</scope>
    <source>
        <strain evidence="1">JCA_2017</strain>
    </source>
</reference>
<dbReference type="AlphaFoldDB" id="A0A371IBQ6"/>
<organism evidence="1 2">
    <name type="scientific">Mucuna pruriens</name>
    <name type="common">Velvet bean</name>
    <name type="synonym">Dolichos pruriens</name>
    <dbReference type="NCBI Taxonomy" id="157652"/>
    <lineage>
        <taxon>Eukaryota</taxon>
        <taxon>Viridiplantae</taxon>
        <taxon>Streptophyta</taxon>
        <taxon>Embryophyta</taxon>
        <taxon>Tracheophyta</taxon>
        <taxon>Spermatophyta</taxon>
        <taxon>Magnoliopsida</taxon>
        <taxon>eudicotyledons</taxon>
        <taxon>Gunneridae</taxon>
        <taxon>Pentapetalae</taxon>
        <taxon>rosids</taxon>
        <taxon>fabids</taxon>
        <taxon>Fabales</taxon>
        <taxon>Fabaceae</taxon>
        <taxon>Papilionoideae</taxon>
        <taxon>50 kb inversion clade</taxon>
        <taxon>NPAAA clade</taxon>
        <taxon>indigoferoid/millettioid clade</taxon>
        <taxon>Phaseoleae</taxon>
        <taxon>Mucuna</taxon>
    </lineage>
</organism>
<proteinExistence type="predicted"/>
<dbReference type="EMBL" id="QJKJ01000459">
    <property type="protein sequence ID" value="RDY12478.1"/>
    <property type="molecule type" value="Genomic_DNA"/>
</dbReference>
<protein>
    <submittedName>
        <fullName evidence="1">Uncharacterized protein</fullName>
    </submittedName>
</protein>
<evidence type="ECO:0000313" key="2">
    <source>
        <dbReference type="Proteomes" id="UP000257109"/>
    </source>
</evidence>
<gene>
    <name evidence="1" type="ORF">CR513_02720</name>
</gene>
<evidence type="ECO:0000313" key="1">
    <source>
        <dbReference type="EMBL" id="RDY12478.1"/>
    </source>
</evidence>
<dbReference type="Proteomes" id="UP000257109">
    <property type="component" value="Unassembled WGS sequence"/>
</dbReference>
<keyword evidence="2" id="KW-1185">Reference proteome</keyword>
<accession>A0A371IBQ6</accession>
<comment type="caution">
    <text evidence="1">The sequence shown here is derived from an EMBL/GenBank/DDBJ whole genome shotgun (WGS) entry which is preliminary data.</text>
</comment>
<name>A0A371IBQ6_MUCPR</name>